<feature type="chain" id="PRO_5046087256" description="Secreted protein" evidence="1">
    <location>
        <begin position="30"/>
        <end position="144"/>
    </location>
</feature>
<proteinExistence type="predicted"/>
<evidence type="ECO:0000313" key="3">
    <source>
        <dbReference type="Proteomes" id="UP001597299"/>
    </source>
</evidence>
<protein>
    <recommendedName>
        <fullName evidence="4">Secreted protein</fullName>
    </recommendedName>
</protein>
<reference evidence="3" key="1">
    <citation type="journal article" date="2019" name="Int. J. Syst. Evol. Microbiol.">
        <title>The Global Catalogue of Microorganisms (GCM) 10K type strain sequencing project: providing services to taxonomists for standard genome sequencing and annotation.</title>
        <authorList>
            <consortium name="The Broad Institute Genomics Platform"/>
            <consortium name="The Broad Institute Genome Sequencing Center for Infectious Disease"/>
            <person name="Wu L."/>
            <person name="Ma J."/>
        </authorList>
    </citation>
    <scope>NUCLEOTIDE SEQUENCE [LARGE SCALE GENOMIC DNA]</scope>
    <source>
        <strain evidence="3">CCM 7435</strain>
    </source>
</reference>
<sequence length="144" mass="15200">MAKGRGYSTAPRALSLAAALLFEAPPAAMTDEACCDPASPFRPGEAYPDTLATCETLRHWADRAPQTDDRITLGIHGALTGVHFDGVMAYLLMCDPAGVQVMCVTYGTNGRVPGDVVVFGGGYSRVDDHHVMLDPCLASVDGED</sequence>
<keyword evidence="1" id="KW-0732">Signal</keyword>
<evidence type="ECO:0008006" key="4">
    <source>
        <dbReference type="Google" id="ProtNLM"/>
    </source>
</evidence>
<evidence type="ECO:0000256" key="1">
    <source>
        <dbReference type="SAM" id="SignalP"/>
    </source>
</evidence>
<keyword evidence="3" id="KW-1185">Reference proteome</keyword>
<feature type="signal peptide" evidence="1">
    <location>
        <begin position="1"/>
        <end position="29"/>
    </location>
</feature>
<organism evidence="2 3">
    <name type="scientific">Ancylobacter oerskovii</name>
    <dbReference type="NCBI Taxonomy" id="459519"/>
    <lineage>
        <taxon>Bacteria</taxon>
        <taxon>Pseudomonadati</taxon>
        <taxon>Pseudomonadota</taxon>
        <taxon>Alphaproteobacteria</taxon>
        <taxon>Hyphomicrobiales</taxon>
        <taxon>Xanthobacteraceae</taxon>
        <taxon>Ancylobacter</taxon>
    </lineage>
</organism>
<dbReference type="Proteomes" id="UP001597299">
    <property type="component" value="Unassembled WGS sequence"/>
</dbReference>
<gene>
    <name evidence="2" type="ORF">ACFSNC_08525</name>
</gene>
<dbReference type="EMBL" id="JBHUHD010000001">
    <property type="protein sequence ID" value="MFD2140440.1"/>
    <property type="molecule type" value="Genomic_DNA"/>
</dbReference>
<evidence type="ECO:0000313" key="2">
    <source>
        <dbReference type="EMBL" id="MFD2140440.1"/>
    </source>
</evidence>
<accession>A0ABW4YW97</accession>
<dbReference type="RefSeq" id="WP_343207721.1">
    <property type="nucleotide sequence ID" value="NZ_JAHBGB010000031.1"/>
</dbReference>
<comment type="caution">
    <text evidence="2">The sequence shown here is derived from an EMBL/GenBank/DDBJ whole genome shotgun (WGS) entry which is preliminary data.</text>
</comment>
<name>A0ABW4YW97_9HYPH</name>